<dbReference type="OrthoDB" id="2527465at2759"/>
<accession>A0A5C5G7L9</accession>
<feature type="region of interest" description="Disordered" evidence="1">
    <location>
        <begin position="781"/>
        <end position="1067"/>
    </location>
</feature>
<feature type="compositionally biased region" description="Low complexity" evidence="1">
    <location>
        <begin position="31"/>
        <end position="51"/>
    </location>
</feature>
<feature type="compositionally biased region" description="Low complexity" evidence="1">
    <location>
        <begin position="327"/>
        <end position="359"/>
    </location>
</feature>
<feature type="region of interest" description="Disordered" evidence="1">
    <location>
        <begin position="631"/>
        <end position="711"/>
    </location>
</feature>
<feature type="compositionally biased region" description="Low complexity" evidence="1">
    <location>
        <begin position="94"/>
        <end position="110"/>
    </location>
</feature>
<feature type="compositionally biased region" description="Low complexity" evidence="1">
    <location>
        <begin position="850"/>
        <end position="861"/>
    </location>
</feature>
<feature type="compositionally biased region" description="Low complexity" evidence="1">
    <location>
        <begin position="473"/>
        <end position="490"/>
    </location>
</feature>
<evidence type="ECO:0000256" key="1">
    <source>
        <dbReference type="SAM" id="MobiDB-lite"/>
    </source>
</evidence>
<feature type="compositionally biased region" description="Basic and acidic residues" evidence="1">
    <location>
        <begin position="555"/>
        <end position="593"/>
    </location>
</feature>
<feature type="compositionally biased region" description="Basic and acidic residues" evidence="1">
    <location>
        <begin position="280"/>
        <end position="294"/>
    </location>
</feature>
<evidence type="ECO:0000313" key="3">
    <source>
        <dbReference type="Proteomes" id="UP000311382"/>
    </source>
</evidence>
<feature type="compositionally biased region" description="Low complexity" evidence="1">
    <location>
        <begin position="698"/>
        <end position="708"/>
    </location>
</feature>
<dbReference type="Proteomes" id="UP000311382">
    <property type="component" value="Unassembled WGS sequence"/>
</dbReference>
<protein>
    <recommendedName>
        <fullName evidence="4">Proteophosphoglycan ppg4</fullName>
    </recommendedName>
</protein>
<comment type="caution">
    <text evidence="2">The sequence shown here is derived from an EMBL/GenBank/DDBJ whole genome shotgun (WGS) entry which is preliminary data.</text>
</comment>
<keyword evidence="3" id="KW-1185">Reference proteome</keyword>
<feature type="region of interest" description="Disordered" evidence="1">
    <location>
        <begin position="1"/>
        <end position="189"/>
    </location>
</feature>
<proteinExistence type="predicted"/>
<feature type="compositionally biased region" description="Gly residues" evidence="1">
    <location>
        <begin position="957"/>
        <end position="978"/>
    </location>
</feature>
<dbReference type="AlphaFoldDB" id="A0A5C5G7L9"/>
<feature type="region of interest" description="Disordered" evidence="1">
    <location>
        <begin position="223"/>
        <end position="612"/>
    </location>
</feature>
<feature type="compositionally biased region" description="Low complexity" evidence="1">
    <location>
        <begin position="59"/>
        <end position="69"/>
    </location>
</feature>
<dbReference type="STRING" id="5288.A0A5C5G7L9"/>
<feature type="compositionally biased region" description="Low complexity" evidence="1">
    <location>
        <begin position="903"/>
        <end position="928"/>
    </location>
</feature>
<sequence>MHLARDQGESPSPPAPHAPATLEQGSTRMLASPASVVRPPRSPRRPQGSPLLAPPPSGSPSFADAGSPTLAPPVSAPAANASTRSTDYQHRQPRAPSAPRHPHAPSAAARILPSHPDALPKMYDSTASTTDDADGELDSAADDEAGAGAALLAERRRREEAKGARRRAKHEASSGRGTRAGPVHAHVPGRASLDTTAAVTHALQLTGQMPLVEGRRGLGFAFPEAEGVNGHAPTYARRASRLTASPPPQSARRPSARLAVTEDAAVAVDTDSTTGTTRRVRFEQPYRPPGRDRSSSGSTIALQPEHIVFPDALPPPPAPVSSVKTPRSVGSRRSSAASSSVCSPKSTAVSSPPTSLAPSPSSPRPRSPRRATGPLVLPAELHSARAGSRVYFPSGPAKPASLRSYDLPSPSWPGGATLAPVFPSRPRDKASSVPPSPVPPSPRQYFPSTAAPFPSRQRTPFETAAPFPVRPPTHSTTFETTFSSHSTPRTPRSPFPPPPEHSPHARFLSHKPASPNEDGHRDMDPSPVSEAASTERSQRRAQSAPFEAPSVPSYLKDEENAGDELDRMMRAQRRADADERAQARDRDERRRGIQAELLRSTAGEPVPPSPQDVAFDRALLETEPKRRSLSVALLSEEDDTRRWSTTPTITPETAHLASLASPAPQSAADQPATDMLRASEGVESDTATASVDNGLNASVSSTSSDISSLPAFPDVPRHHHLAPAIPSVPAPYQLFPSVGATPVAVGGLTRPLETERARVPPPTAAQGANRLSILSETGMSVYEDAPSSPPAAGGLVTDETRAPPPVVVPGAGDAQQHTREWVEGLADGQVGRSSLDDIGEEPEAEDESLPRTPQPTQVTPPTTHPLVFPSPARSSPLRGRDPSATSSPHLPPSLTLHRTHSPATSFRSAGASSSAASASVAPVSHVAAPKGSPRAGQSGYFKPRVSLGKKLGALFGSSGGGAGVGGGGGGGGGLGRTQGIGSQDVLPLDGTGGAGERGQQLAPGWGGVPALHARERSGASASTTATSSSSISTVPPSPTLGRPAPPSSAASISSPDTPPGGPSAGLDALLARFEQEDRERFRGIAAARARAQDEGVGLRRAAGGEGVAAA</sequence>
<feature type="region of interest" description="Disordered" evidence="1">
    <location>
        <begin position="1091"/>
        <end position="1110"/>
    </location>
</feature>
<feature type="compositionally biased region" description="Basic and acidic residues" evidence="1">
    <location>
        <begin position="153"/>
        <end position="163"/>
    </location>
</feature>
<feature type="compositionally biased region" description="Polar residues" evidence="1">
    <location>
        <begin position="685"/>
        <end position="697"/>
    </location>
</feature>
<feature type="compositionally biased region" description="Acidic residues" evidence="1">
    <location>
        <begin position="837"/>
        <end position="847"/>
    </location>
</feature>
<feature type="compositionally biased region" description="Low complexity" evidence="1">
    <location>
        <begin position="1018"/>
        <end position="1034"/>
    </location>
</feature>
<feature type="compositionally biased region" description="Pro residues" evidence="1">
    <location>
        <begin position="491"/>
        <end position="500"/>
    </location>
</feature>
<organism evidence="2 3">
    <name type="scientific">Rhodotorula diobovata</name>
    <dbReference type="NCBI Taxonomy" id="5288"/>
    <lineage>
        <taxon>Eukaryota</taxon>
        <taxon>Fungi</taxon>
        <taxon>Dikarya</taxon>
        <taxon>Basidiomycota</taxon>
        <taxon>Pucciniomycotina</taxon>
        <taxon>Microbotryomycetes</taxon>
        <taxon>Sporidiobolales</taxon>
        <taxon>Sporidiobolaceae</taxon>
        <taxon>Rhodotorula</taxon>
    </lineage>
</organism>
<feature type="compositionally biased region" description="Acidic residues" evidence="1">
    <location>
        <begin position="131"/>
        <end position="145"/>
    </location>
</feature>
<dbReference type="EMBL" id="SOZI01000002">
    <property type="protein sequence ID" value="TNY24466.1"/>
    <property type="molecule type" value="Genomic_DNA"/>
</dbReference>
<feature type="compositionally biased region" description="Low complexity" evidence="1">
    <location>
        <begin position="250"/>
        <end position="277"/>
    </location>
</feature>
<feature type="compositionally biased region" description="Low complexity" evidence="1">
    <location>
        <begin position="653"/>
        <end position="674"/>
    </location>
</feature>
<name>A0A5C5G7L9_9BASI</name>
<evidence type="ECO:0008006" key="4">
    <source>
        <dbReference type="Google" id="ProtNLM"/>
    </source>
</evidence>
<evidence type="ECO:0000313" key="2">
    <source>
        <dbReference type="EMBL" id="TNY24466.1"/>
    </source>
</evidence>
<gene>
    <name evidence="2" type="ORF">DMC30DRAFT_107825</name>
</gene>
<feature type="compositionally biased region" description="Pro residues" evidence="1">
    <location>
        <begin position="1035"/>
        <end position="1046"/>
    </location>
</feature>
<reference evidence="2 3" key="1">
    <citation type="submission" date="2019-03" db="EMBL/GenBank/DDBJ databases">
        <title>Rhodosporidium diobovatum UCD-FST 08-225 genome sequencing, assembly, and annotation.</title>
        <authorList>
            <person name="Fakankun I.U."/>
            <person name="Fristensky B."/>
            <person name="Levin D.B."/>
        </authorList>
    </citation>
    <scope>NUCLEOTIDE SEQUENCE [LARGE SCALE GENOMIC DNA]</scope>
    <source>
        <strain evidence="2 3">UCD-FST 08-225</strain>
    </source>
</reference>